<dbReference type="InterPro" id="IPR014030">
    <property type="entry name" value="Ketoacyl_synth_N"/>
</dbReference>
<accession>A0A830CRS8</accession>
<dbReference type="GO" id="GO:0016746">
    <property type="term" value="F:acyltransferase activity"/>
    <property type="evidence" value="ECO:0007669"/>
    <property type="project" value="InterPro"/>
</dbReference>
<dbReference type="Proteomes" id="UP000653305">
    <property type="component" value="Unassembled WGS sequence"/>
</dbReference>
<sequence>MPIFKFFFKQMALERHNCNRLVISIIPFSRFFSSIPFDPPPLISPRRVAVTGLGMVTPLGCGVDVTWKLLVEGECGIRTITIEDLKMNRFDRETQLHTFDQLTSKVVGIVPADRTQLCNSLYSQVNHRNLVRLLGCGVELEEPLIV</sequence>
<gene>
    <name evidence="2" type="ORF">PHJA_002174900</name>
</gene>
<name>A0A830CRS8_9LAMI</name>
<protein>
    <submittedName>
        <fullName evidence="2">3-oxoacyl-[acyl-carrier-protein] synthase mitochondrial</fullName>
    </submittedName>
</protein>
<organism evidence="2 3">
    <name type="scientific">Phtheirospermum japonicum</name>
    <dbReference type="NCBI Taxonomy" id="374723"/>
    <lineage>
        <taxon>Eukaryota</taxon>
        <taxon>Viridiplantae</taxon>
        <taxon>Streptophyta</taxon>
        <taxon>Embryophyta</taxon>
        <taxon>Tracheophyta</taxon>
        <taxon>Spermatophyta</taxon>
        <taxon>Magnoliopsida</taxon>
        <taxon>eudicotyledons</taxon>
        <taxon>Gunneridae</taxon>
        <taxon>Pentapetalae</taxon>
        <taxon>asterids</taxon>
        <taxon>lamiids</taxon>
        <taxon>Lamiales</taxon>
        <taxon>Orobanchaceae</taxon>
        <taxon>Orobanchaceae incertae sedis</taxon>
        <taxon>Phtheirospermum</taxon>
    </lineage>
</organism>
<dbReference type="AlphaFoldDB" id="A0A830CRS8"/>
<reference evidence="2" key="1">
    <citation type="submission" date="2020-07" db="EMBL/GenBank/DDBJ databases">
        <title>Ethylene signaling mediates host invasion by parasitic plants.</title>
        <authorList>
            <person name="Yoshida S."/>
        </authorList>
    </citation>
    <scope>NUCLEOTIDE SEQUENCE</scope>
    <source>
        <strain evidence="2">Okayama</strain>
    </source>
</reference>
<dbReference type="Gene3D" id="3.40.47.10">
    <property type="match status" value="1"/>
</dbReference>
<dbReference type="OrthoDB" id="1730291at2759"/>
<comment type="caution">
    <text evidence="2">The sequence shown here is derived from an EMBL/GenBank/DDBJ whole genome shotgun (WGS) entry which is preliminary data.</text>
</comment>
<dbReference type="SUPFAM" id="SSF53901">
    <property type="entry name" value="Thiolase-like"/>
    <property type="match status" value="1"/>
</dbReference>
<evidence type="ECO:0000259" key="1">
    <source>
        <dbReference type="Pfam" id="PF00109"/>
    </source>
</evidence>
<dbReference type="Pfam" id="PF00109">
    <property type="entry name" value="ketoacyl-synt"/>
    <property type="match status" value="1"/>
</dbReference>
<evidence type="ECO:0000313" key="2">
    <source>
        <dbReference type="EMBL" id="GFQ00309.1"/>
    </source>
</evidence>
<proteinExistence type="predicted"/>
<evidence type="ECO:0000313" key="3">
    <source>
        <dbReference type="Proteomes" id="UP000653305"/>
    </source>
</evidence>
<feature type="domain" description="Beta-ketoacyl synthase-like N-terminal" evidence="1">
    <location>
        <begin position="46"/>
        <end position="86"/>
    </location>
</feature>
<keyword evidence="3" id="KW-1185">Reference proteome</keyword>
<dbReference type="EMBL" id="BMAC01000621">
    <property type="protein sequence ID" value="GFQ00309.1"/>
    <property type="molecule type" value="Genomic_DNA"/>
</dbReference>
<dbReference type="InterPro" id="IPR016039">
    <property type="entry name" value="Thiolase-like"/>
</dbReference>